<evidence type="ECO:0000256" key="1">
    <source>
        <dbReference type="ARBA" id="ARBA00010690"/>
    </source>
</evidence>
<dbReference type="OrthoDB" id="5244399at2"/>
<dbReference type="PANTHER" id="PTHR30531:SF12">
    <property type="entry name" value="FLAGELLAR BIOSYNTHETIC PROTEIN FLHB"/>
    <property type="match status" value="1"/>
</dbReference>
<dbReference type="SUPFAM" id="SSF160544">
    <property type="entry name" value="EscU C-terminal domain-like"/>
    <property type="match status" value="1"/>
</dbReference>
<keyword evidence="3" id="KW-1006">Bacterial flagellum protein export</keyword>
<dbReference type="GO" id="GO:0005886">
    <property type="term" value="C:plasma membrane"/>
    <property type="evidence" value="ECO:0007669"/>
    <property type="project" value="TreeGrafter"/>
</dbReference>
<evidence type="ECO:0000313" key="6">
    <source>
        <dbReference type="Proteomes" id="UP000256763"/>
    </source>
</evidence>
<sequence length="96" mass="10784">MKKRNQPPRLAVALHYDGEGAPKVTASGAGHVAEQIVELAREHDIPLHQSEELVELLAQVPLEHEIPEALYRVVAEVIAFAYLIKGKFPEDARRRR</sequence>
<accession>A0A3E0WUM6</accession>
<gene>
    <name evidence="5" type="ORF">CAL65_12175</name>
</gene>
<dbReference type="PANTHER" id="PTHR30531">
    <property type="entry name" value="FLAGELLAR BIOSYNTHETIC PROTEIN FLHB"/>
    <property type="match status" value="1"/>
</dbReference>
<dbReference type="InterPro" id="IPR029025">
    <property type="entry name" value="T3SS_substrate_exporter_C"/>
</dbReference>
<dbReference type="EMBL" id="NFZW01000011">
    <property type="protein sequence ID" value="RFA35685.1"/>
    <property type="molecule type" value="Genomic_DNA"/>
</dbReference>
<proteinExistence type="inferred from homology"/>
<protein>
    <recommendedName>
        <fullName evidence="2">Flagellar biosynthetic protein FlhB</fullName>
    </recommendedName>
</protein>
<keyword evidence="3" id="KW-0653">Protein transport</keyword>
<comment type="function">
    <text evidence="4">Required for formation of the rod structure in the basal body of the flagellar apparatus. Together with FliI and FliH, may constitute the export apparatus of flagellin.</text>
</comment>
<comment type="caution">
    <text evidence="5">The sequence shown here is derived from an EMBL/GenBank/DDBJ whole genome shotgun (WGS) entry which is preliminary data.</text>
</comment>
<reference evidence="6" key="1">
    <citation type="submission" date="2017-05" db="EMBL/GenBank/DDBJ databases">
        <authorList>
            <person name="Sharma S."/>
            <person name="Sidhu C."/>
            <person name="Pinnaka A.K."/>
        </authorList>
    </citation>
    <scope>NUCLEOTIDE SEQUENCE [LARGE SCALE GENOMIC DNA]</scope>
    <source>
        <strain evidence="6">AK93</strain>
    </source>
</reference>
<dbReference type="Proteomes" id="UP000256763">
    <property type="component" value="Unassembled WGS sequence"/>
</dbReference>
<name>A0A3E0WUM6_9GAMM</name>
<evidence type="ECO:0000256" key="3">
    <source>
        <dbReference type="ARBA" id="ARBA00023225"/>
    </source>
</evidence>
<keyword evidence="3" id="KW-0813">Transport</keyword>
<evidence type="ECO:0000256" key="4">
    <source>
        <dbReference type="ARBA" id="ARBA00025078"/>
    </source>
</evidence>
<dbReference type="InterPro" id="IPR006135">
    <property type="entry name" value="T3SS_substrate_exporter"/>
</dbReference>
<comment type="similarity">
    <text evidence="1">Belongs to the type III secretion exporter family.</text>
</comment>
<dbReference type="GO" id="GO:0009306">
    <property type="term" value="P:protein secretion"/>
    <property type="evidence" value="ECO:0007669"/>
    <property type="project" value="InterPro"/>
</dbReference>
<keyword evidence="6" id="KW-1185">Reference proteome</keyword>
<dbReference type="AlphaFoldDB" id="A0A3E0WUM6"/>
<dbReference type="Pfam" id="PF01312">
    <property type="entry name" value="Bac_export_2"/>
    <property type="match status" value="1"/>
</dbReference>
<dbReference type="Gene3D" id="3.40.1690.10">
    <property type="entry name" value="secretion proteins EscU"/>
    <property type="match status" value="1"/>
</dbReference>
<evidence type="ECO:0000256" key="2">
    <source>
        <dbReference type="ARBA" id="ARBA00021622"/>
    </source>
</evidence>
<evidence type="ECO:0000313" key="5">
    <source>
        <dbReference type="EMBL" id="RFA35685.1"/>
    </source>
</evidence>
<organism evidence="5 6">
    <name type="scientific">Alkalilimnicola ehrlichii</name>
    <dbReference type="NCBI Taxonomy" id="351052"/>
    <lineage>
        <taxon>Bacteria</taxon>
        <taxon>Pseudomonadati</taxon>
        <taxon>Pseudomonadota</taxon>
        <taxon>Gammaproteobacteria</taxon>
        <taxon>Chromatiales</taxon>
        <taxon>Ectothiorhodospiraceae</taxon>
        <taxon>Alkalilimnicola</taxon>
    </lineage>
</organism>
<dbReference type="RefSeq" id="WP_116302451.1">
    <property type="nucleotide sequence ID" value="NZ_NFZV01000011.1"/>
</dbReference>